<feature type="binding site" evidence="13">
    <location>
        <position position="118"/>
    </location>
    <ligand>
        <name>ATP</name>
        <dbReference type="ChEBI" id="CHEBI:30616"/>
    </ligand>
</feature>
<dbReference type="OrthoDB" id="4062651at2759"/>
<accession>A0A835DQF0</accession>
<evidence type="ECO:0000256" key="13">
    <source>
        <dbReference type="PROSITE-ProRule" id="PRU10141"/>
    </source>
</evidence>
<keyword evidence="4" id="KW-0808">Transferase</keyword>
<dbReference type="InterPro" id="IPR008271">
    <property type="entry name" value="Ser/Thr_kinase_AS"/>
</dbReference>
<dbReference type="InterPro" id="IPR011009">
    <property type="entry name" value="Kinase-like_dom_sf"/>
</dbReference>
<evidence type="ECO:0000256" key="3">
    <source>
        <dbReference type="ARBA" id="ARBA00022527"/>
    </source>
</evidence>
<evidence type="ECO:0000256" key="10">
    <source>
        <dbReference type="ARBA" id="ARBA00023136"/>
    </source>
</evidence>
<dbReference type="OMA" id="HSQADPP"/>
<dbReference type="Proteomes" id="UP000655225">
    <property type="component" value="Unassembled WGS sequence"/>
</dbReference>
<evidence type="ECO:0000259" key="17">
    <source>
        <dbReference type="PROSITE" id="PS50011"/>
    </source>
</evidence>
<keyword evidence="7" id="KW-0418">Kinase</keyword>
<comment type="subcellular location">
    <subcellularLocation>
        <location evidence="1">Cell membrane</location>
        <topology evidence="1">Single-pass membrane protein</topology>
    </subcellularLocation>
</comment>
<feature type="transmembrane region" description="Helical" evidence="16">
    <location>
        <begin position="12"/>
        <end position="30"/>
    </location>
</feature>
<evidence type="ECO:0000256" key="11">
    <source>
        <dbReference type="ARBA" id="ARBA00047899"/>
    </source>
</evidence>
<dbReference type="PANTHER" id="PTHR47982">
    <property type="entry name" value="PROLINE-RICH RECEPTOR-LIKE PROTEIN KINASE PERK4"/>
    <property type="match status" value="1"/>
</dbReference>
<comment type="caution">
    <text evidence="18">The sequence shown here is derived from an EMBL/GenBank/DDBJ whole genome shotgun (WGS) entry which is preliminary data.</text>
</comment>
<dbReference type="PROSITE" id="PS00107">
    <property type="entry name" value="PROTEIN_KINASE_ATP"/>
    <property type="match status" value="1"/>
</dbReference>
<dbReference type="EC" id="2.7.11.1" evidence="2"/>
<evidence type="ECO:0000256" key="14">
    <source>
        <dbReference type="RuleBase" id="RU000304"/>
    </source>
</evidence>
<dbReference type="PROSITE" id="PS50011">
    <property type="entry name" value="PROTEIN_KINASE_DOM"/>
    <property type="match status" value="1"/>
</dbReference>
<proteinExistence type="inferred from homology"/>
<dbReference type="AlphaFoldDB" id="A0A835DQF0"/>
<dbReference type="SMART" id="SM00220">
    <property type="entry name" value="S_TKc"/>
    <property type="match status" value="1"/>
</dbReference>
<evidence type="ECO:0000256" key="4">
    <source>
        <dbReference type="ARBA" id="ARBA00022679"/>
    </source>
</evidence>
<evidence type="ECO:0000313" key="18">
    <source>
        <dbReference type="EMBL" id="KAF8412903.1"/>
    </source>
</evidence>
<comment type="catalytic activity">
    <reaction evidence="11">
        <text>L-threonyl-[protein] + ATP = O-phospho-L-threonyl-[protein] + ADP + H(+)</text>
        <dbReference type="Rhea" id="RHEA:46608"/>
        <dbReference type="Rhea" id="RHEA-COMP:11060"/>
        <dbReference type="Rhea" id="RHEA-COMP:11605"/>
        <dbReference type="ChEBI" id="CHEBI:15378"/>
        <dbReference type="ChEBI" id="CHEBI:30013"/>
        <dbReference type="ChEBI" id="CHEBI:30616"/>
        <dbReference type="ChEBI" id="CHEBI:61977"/>
        <dbReference type="ChEBI" id="CHEBI:456216"/>
        <dbReference type="EC" id="2.7.11.1"/>
    </reaction>
</comment>
<evidence type="ECO:0000256" key="16">
    <source>
        <dbReference type="SAM" id="Phobius"/>
    </source>
</evidence>
<dbReference type="SUPFAM" id="SSF56112">
    <property type="entry name" value="Protein kinase-like (PK-like)"/>
    <property type="match status" value="1"/>
</dbReference>
<keyword evidence="8 13" id="KW-0067">ATP-binding</keyword>
<evidence type="ECO:0000256" key="9">
    <source>
        <dbReference type="ARBA" id="ARBA00022989"/>
    </source>
</evidence>
<evidence type="ECO:0000256" key="8">
    <source>
        <dbReference type="ARBA" id="ARBA00022840"/>
    </source>
</evidence>
<dbReference type="PROSITE" id="PS00108">
    <property type="entry name" value="PROTEIN_KINASE_ST"/>
    <property type="match status" value="1"/>
</dbReference>
<evidence type="ECO:0000256" key="2">
    <source>
        <dbReference type="ARBA" id="ARBA00012513"/>
    </source>
</evidence>
<dbReference type="Gene3D" id="1.10.510.10">
    <property type="entry name" value="Transferase(Phosphotransferase) domain 1"/>
    <property type="match status" value="1"/>
</dbReference>
<keyword evidence="6 13" id="KW-0547">Nucleotide-binding</keyword>
<feature type="compositionally biased region" description="Basic and acidic residues" evidence="15">
    <location>
        <begin position="47"/>
        <end position="61"/>
    </location>
</feature>
<evidence type="ECO:0000256" key="7">
    <source>
        <dbReference type="ARBA" id="ARBA00022777"/>
    </source>
</evidence>
<evidence type="ECO:0000256" key="5">
    <source>
        <dbReference type="ARBA" id="ARBA00022692"/>
    </source>
</evidence>
<dbReference type="GO" id="GO:0004674">
    <property type="term" value="F:protein serine/threonine kinase activity"/>
    <property type="evidence" value="ECO:0007669"/>
    <property type="project" value="UniProtKB-KW"/>
</dbReference>
<protein>
    <recommendedName>
        <fullName evidence="2">non-specific serine/threonine protein kinase</fullName>
        <ecNumber evidence="2">2.7.11.1</ecNumber>
    </recommendedName>
</protein>
<evidence type="ECO:0000256" key="6">
    <source>
        <dbReference type="ARBA" id="ARBA00022741"/>
    </source>
</evidence>
<organism evidence="18 19">
    <name type="scientific">Tetracentron sinense</name>
    <name type="common">Spur-leaf</name>
    <dbReference type="NCBI Taxonomy" id="13715"/>
    <lineage>
        <taxon>Eukaryota</taxon>
        <taxon>Viridiplantae</taxon>
        <taxon>Streptophyta</taxon>
        <taxon>Embryophyta</taxon>
        <taxon>Tracheophyta</taxon>
        <taxon>Spermatophyta</taxon>
        <taxon>Magnoliopsida</taxon>
        <taxon>Trochodendrales</taxon>
        <taxon>Trochodendraceae</taxon>
        <taxon>Tetracentron</taxon>
    </lineage>
</organism>
<name>A0A835DQF0_TETSI</name>
<evidence type="ECO:0000256" key="15">
    <source>
        <dbReference type="SAM" id="MobiDB-lite"/>
    </source>
</evidence>
<keyword evidence="5 16" id="KW-0812">Transmembrane</keyword>
<comment type="similarity">
    <text evidence="14">Belongs to the protein kinase superfamily.</text>
</comment>
<comment type="catalytic activity">
    <reaction evidence="12">
        <text>L-seryl-[protein] + ATP = O-phospho-L-seryl-[protein] + ADP + H(+)</text>
        <dbReference type="Rhea" id="RHEA:17989"/>
        <dbReference type="Rhea" id="RHEA-COMP:9863"/>
        <dbReference type="Rhea" id="RHEA-COMP:11604"/>
        <dbReference type="ChEBI" id="CHEBI:15378"/>
        <dbReference type="ChEBI" id="CHEBI:29999"/>
        <dbReference type="ChEBI" id="CHEBI:30616"/>
        <dbReference type="ChEBI" id="CHEBI:83421"/>
        <dbReference type="ChEBI" id="CHEBI:456216"/>
        <dbReference type="EC" id="2.7.11.1"/>
    </reaction>
</comment>
<keyword evidence="10 16" id="KW-0472">Membrane</keyword>
<dbReference type="Pfam" id="PF00069">
    <property type="entry name" value="Pkinase"/>
    <property type="match status" value="1"/>
</dbReference>
<dbReference type="InterPro" id="IPR017441">
    <property type="entry name" value="Protein_kinase_ATP_BS"/>
</dbReference>
<evidence type="ECO:0000256" key="1">
    <source>
        <dbReference type="ARBA" id="ARBA00004162"/>
    </source>
</evidence>
<keyword evidence="19" id="KW-1185">Reference proteome</keyword>
<gene>
    <name evidence="18" type="ORF">HHK36_000875</name>
</gene>
<feature type="region of interest" description="Disordered" evidence="15">
    <location>
        <begin position="42"/>
        <end position="64"/>
    </location>
</feature>
<sequence>MWFLGFSTKNPRHIWIISAILLVILLTIILRKWLLIYLDGDQEDDPSSGKREGEKSKDSDGNCRSSCCCCCCSGGVTRTYALEELKAATRNFSVRIGVGATSFVYLAELSDGRFAAVKRVMEEKGGSKKMFLDEVSVLLRISHPNLVGLMGFCLDKGEQLLVLEYAPNKSLFDRMHTHHGQSSGILSWSNRLGIALDIARALDYLHSQADPPVIHRDVKSSNVLLIDNGHAKLADFGLCKLGHDHHSTLALATVKGSFGYTDTNYLKTGFVSSKSDVYSFGVLLLELVTGLKSTQGSATLVEWTENWRRNYDTDVMVGMLDPKLNGDANIDQLRILIDVANLALLENSQARPAMSQIVDRLMGCMEPQLQPELPV</sequence>
<dbReference type="EMBL" id="JABCRI010000001">
    <property type="protein sequence ID" value="KAF8412903.1"/>
    <property type="molecule type" value="Genomic_DNA"/>
</dbReference>
<dbReference type="InterPro" id="IPR047117">
    <property type="entry name" value="PERK1-13-like"/>
</dbReference>
<dbReference type="GO" id="GO:0005524">
    <property type="term" value="F:ATP binding"/>
    <property type="evidence" value="ECO:0007669"/>
    <property type="project" value="UniProtKB-UniRule"/>
</dbReference>
<dbReference type="Gene3D" id="3.30.200.20">
    <property type="entry name" value="Phosphorylase Kinase, domain 1"/>
    <property type="match status" value="1"/>
</dbReference>
<dbReference type="InterPro" id="IPR000719">
    <property type="entry name" value="Prot_kinase_dom"/>
</dbReference>
<keyword evidence="9 16" id="KW-1133">Transmembrane helix</keyword>
<keyword evidence="3 14" id="KW-0723">Serine/threonine-protein kinase</keyword>
<dbReference type="GO" id="GO:0005886">
    <property type="term" value="C:plasma membrane"/>
    <property type="evidence" value="ECO:0007669"/>
    <property type="project" value="UniProtKB-SubCell"/>
</dbReference>
<reference evidence="18 19" key="1">
    <citation type="submission" date="2020-04" db="EMBL/GenBank/DDBJ databases">
        <title>Plant Genome Project.</title>
        <authorList>
            <person name="Zhang R.-G."/>
        </authorList>
    </citation>
    <scope>NUCLEOTIDE SEQUENCE [LARGE SCALE GENOMIC DNA]</scope>
    <source>
        <strain evidence="18">YNK0</strain>
        <tissue evidence="18">Leaf</tissue>
    </source>
</reference>
<dbReference type="PANTHER" id="PTHR47982:SF55">
    <property type="entry name" value="PROTEIN KINASE DOMAIN-CONTAINING PROTEIN"/>
    <property type="match status" value="1"/>
</dbReference>
<feature type="domain" description="Protein kinase" evidence="17">
    <location>
        <begin position="90"/>
        <end position="369"/>
    </location>
</feature>
<evidence type="ECO:0000313" key="19">
    <source>
        <dbReference type="Proteomes" id="UP000655225"/>
    </source>
</evidence>
<evidence type="ECO:0000256" key="12">
    <source>
        <dbReference type="ARBA" id="ARBA00048679"/>
    </source>
</evidence>